<dbReference type="RefSeq" id="WP_089358858.1">
    <property type="nucleotide sequence ID" value="NZ_FZOG01000001.1"/>
</dbReference>
<protein>
    <recommendedName>
        <fullName evidence="4">Type IV pili methyl-accepting chemotaxis transducer N-term</fullName>
    </recommendedName>
</protein>
<dbReference type="AlphaFoldDB" id="A0A239A177"/>
<accession>A0A239A177</accession>
<name>A0A239A177_9PSED</name>
<proteinExistence type="predicted"/>
<keyword evidence="3" id="KW-1185">Reference proteome</keyword>
<feature type="signal peptide" evidence="1">
    <location>
        <begin position="1"/>
        <end position="27"/>
    </location>
</feature>
<evidence type="ECO:0000256" key="1">
    <source>
        <dbReference type="SAM" id="SignalP"/>
    </source>
</evidence>
<feature type="chain" id="PRO_5012104958" description="Type IV pili methyl-accepting chemotaxis transducer N-term" evidence="1">
    <location>
        <begin position="28"/>
        <end position="273"/>
    </location>
</feature>
<reference evidence="3" key="1">
    <citation type="submission" date="2017-06" db="EMBL/GenBank/DDBJ databases">
        <authorList>
            <person name="Varghese N."/>
            <person name="Submissions S."/>
        </authorList>
    </citation>
    <scope>NUCLEOTIDE SEQUENCE [LARGE SCALE GENOMIC DNA]</scope>
    <source>
        <strain evidence="3">CIP 108523</strain>
    </source>
</reference>
<dbReference type="Proteomes" id="UP000242915">
    <property type="component" value="Unassembled WGS sequence"/>
</dbReference>
<evidence type="ECO:0008006" key="4">
    <source>
        <dbReference type="Google" id="ProtNLM"/>
    </source>
</evidence>
<gene>
    <name evidence="2" type="ORF">SAMN05216255_0813</name>
</gene>
<sequence length="273" mass="29987">MTSQMLAISLRTLFVSALLLVSTLTQAATAPADSLLTLHQMRLDSQKSLSSFYMYNNMEGDQRYAQMINESLSNASQALATLQDLSGDSSKALSGQLVGLWNDYQNNLKNLVGTLKTQGYTDLQPVADLAEQNQKIMALSEELYNKIQQETGYSVPPLIQQSRKQSLLMQAIAVDYSSRSASVGATFMGGGDSRSMEELVNEFATTLKALSQAPENTAQTTKTLNNVGTKWHYIEKSLKNYNENSVPFLVSKYSDSIIDELEQLSSQYAAAST</sequence>
<keyword evidence="1" id="KW-0732">Signal</keyword>
<evidence type="ECO:0000313" key="3">
    <source>
        <dbReference type="Proteomes" id="UP000242915"/>
    </source>
</evidence>
<organism evidence="2 3">
    <name type="scientific">Pseudomonas segetis</name>
    <dbReference type="NCBI Taxonomy" id="298908"/>
    <lineage>
        <taxon>Bacteria</taxon>
        <taxon>Pseudomonadati</taxon>
        <taxon>Pseudomonadota</taxon>
        <taxon>Gammaproteobacteria</taxon>
        <taxon>Pseudomonadales</taxon>
        <taxon>Pseudomonadaceae</taxon>
        <taxon>Pseudomonas</taxon>
    </lineage>
</organism>
<evidence type="ECO:0000313" key="2">
    <source>
        <dbReference type="EMBL" id="SNR88858.1"/>
    </source>
</evidence>
<dbReference type="EMBL" id="FZOG01000001">
    <property type="protein sequence ID" value="SNR88858.1"/>
    <property type="molecule type" value="Genomic_DNA"/>
</dbReference>